<feature type="domain" description="RecJ OB" evidence="8">
    <location>
        <begin position="455"/>
        <end position="557"/>
    </location>
</feature>
<dbReference type="EMBL" id="CP013615">
    <property type="protein sequence ID" value="AMN30927.1"/>
    <property type="molecule type" value="Genomic_DNA"/>
</dbReference>
<geneLocation type="plasmid" evidence="9 10">
    <name>pJFP838A</name>
</geneLocation>
<dbReference type="OrthoDB" id="9809852at2"/>
<evidence type="ECO:0000259" key="8">
    <source>
        <dbReference type="Pfam" id="PF17768"/>
    </source>
</evidence>
<evidence type="ECO:0000259" key="7">
    <source>
        <dbReference type="Pfam" id="PF02272"/>
    </source>
</evidence>
<evidence type="ECO:0000256" key="2">
    <source>
        <dbReference type="ARBA" id="ARBA00019841"/>
    </source>
</evidence>
<dbReference type="Gene3D" id="3.10.310.30">
    <property type="match status" value="1"/>
</dbReference>
<dbReference type="InterPro" id="IPR041122">
    <property type="entry name" value="RecJ_OB"/>
</dbReference>
<gene>
    <name evidence="9" type="ORF">JFP838_pA0011</name>
</gene>
<dbReference type="InterPro" id="IPR038763">
    <property type="entry name" value="DHH_sf"/>
</dbReference>
<sequence>MKKLIYNNQKQVIDDLLAKGEVNLDRNVIEILINRGYKTSKEINEFMNLSMDNLHNPLLLPDAEKACLKLIEYRDKQEEVTIFGDYDVDGAMGTSVLFNSLKKLGFKVNAWTNNRFVEGYGINPLGVENMLKKFPNTKLVLTVDNGIVAYDGVEACNKLGIEVIVTDHHDANEELPKAYAVVNPKRKDSKYPFRELCGTGVAFKVMLLLYFMLNEDLDFVYDMLDMVSLATVADIVPLIDENRIIVKEGLSKVRSENRAIFRIFREITKVTNINTYTFGFVYGPMINAIGRLEGGQLETIEAFTSNDELFIEEVINKLFNLNEKRKEMTELQMNICEDELSKNGEIPEVIFVYNKDFHEGVVGLIAGRLKEKYCRPTFVLTEHNGVFKGSARSIDNYHIKEVLDMIKDDLLGYGGHAKAGGVSVSSEKLEVVKEKLINIAKEKLTPDDYIPKLTIDTVLDANNISIHDIEQFDLLEPYGEGFSKPLFGLTNFEGVEYKFIGDKHQHVKIKGKNIDILGFNLGETYEKMGCPLYVKVVGHPSINTFNNMQSTQFIIDHEIIKRYK</sequence>
<dbReference type="PATRIC" id="fig|1502.177.peg.3217"/>
<dbReference type="Pfam" id="PF17768">
    <property type="entry name" value="RecJ_OB"/>
    <property type="match status" value="1"/>
</dbReference>
<evidence type="ECO:0000256" key="5">
    <source>
        <dbReference type="ARBA" id="ARBA00022839"/>
    </source>
</evidence>
<keyword evidence="3" id="KW-0540">Nuclease</keyword>
<protein>
    <recommendedName>
        <fullName evidence="2">Single-stranded-DNA-specific exonuclease RecJ</fullName>
    </recommendedName>
</protein>
<accession>A0A140GQW8</accession>
<dbReference type="GO" id="GO:0006310">
    <property type="term" value="P:DNA recombination"/>
    <property type="evidence" value="ECO:0007669"/>
    <property type="project" value="InterPro"/>
</dbReference>
<keyword evidence="9" id="KW-0614">Plasmid</keyword>
<dbReference type="Proteomes" id="UP000070260">
    <property type="component" value="Plasmid pJFP838A"/>
</dbReference>
<feature type="domain" description="DDH" evidence="6">
    <location>
        <begin position="80"/>
        <end position="231"/>
    </location>
</feature>
<dbReference type="Gene3D" id="3.90.1640.30">
    <property type="match status" value="1"/>
</dbReference>
<organism evidence="9 10">
    <name type="scientific">Clostridium perfringens</name>
    <dbReference type="NCBI Taxonomy" id="1502"/>
    <lineage>
        <taxon>Bacteria</taxon>
        <taxon>Bacillati</taxon>
        <taxon>Bacillota</taxon>
        <taxon>Clostridia</taxon>
        <taxon>Eubacteriales</taxon>
        <taxon>Clostridiaceae</taxon>
        <taxon>Clostridium</taxon>
    </lineage>
</organism>
<dbReference type="SUPFAM" id="SSF64182">
    <property type="entry name" value="DHH phosphoesterases"/>
    <property type="match status" value="1"/>
</dbReference>
<reference evidence="9 10" key="1">
    <citation type="journal article" date="2016" name="PLoS ONE">
        <title>Plasmid Characterization and Chromosome Analysis of Two netF+ Clostridium perfringens Isolates Associated with Foal and Canine Necrotizing Enteritis.</title>
        <authorList>
            <person name="Mehdizadeh Gohari I."/>
            <person name="Kropinski A.M."/>
            <person name="Weese S.J."/>
            <person name="Parreira V.R."/>
            <person name="Whitehead A.E."/>
            <person name="Boerlin P."/>
            <person name="Prescott J.F."/>
        </authorList>
    </citation>
    <scope>NUCLEOTIDE SEQUENCE [LARGE SCALE GENOMIC DNA]</scope>
    <source>
        <strain evidence="9 10">JP838</strain>
        <plasmid evidence="10">Plasmid pJFP838A</plasmid>
    </source>
</reference>
<dbReference type="NCBIfam" id="TIGR00644">
    <property type="entry name" value="recJ"/>
    <property type="match status" value="1"/>
</dbReference>
<comment type="similarity">
    <text evidence="1">Belongs to the RecJ family.</text>
</comment>
<dbReference type="Pfam" id="PF02272">
    <property type="entry name" value="DHHA1"/>
    <property type="match status" value="1"/>
</dbReference>
<dbReference type="PANTHER" id="PTHR30255:SF2">
    <property type="entry name" value="SINGLE-STRANDED-DNA-SPECIFIC EXONUCLEASE RECJ"/>
    <property type="match status" value="1"/>
</dbReference>
<dbReference type="Pfam" id="PF01368">
    <property type="entry name" value="DHH"/>
    <property type="match status" value="1"/>
</dbReference>
<evidence type="ECO:0000259" key="6">
    <source>
        <dbReference type="Pfam" id="PF01368"/>
    </source>
</evidence>
<dbReference type="RefSeq" id="WP_061429538.1">
    <property type="nucleotide sequence ID" value="NZ_CP013615.1"/>
</dbReference>
<dbReference type="GO" id="GO:0006281">
    <property type="term" value="P:DNA repair"/>
    <property type="evidence" value="ECO:0007669"/>
    <property type="project" value="InterPro"/>
</dbReference>
<dbReference type="AlphaFoldDB" id="A0A140GQW8"/>
<evidence type="ECO:0000313" key="10">
    <source>
        <dbReference type="Proteomes" id="UP000070260"/>
    </source>
</evidence>
<dbReference type="InterPro" id="IPR051673">
    <property type="entry name" value="SSDNA_exonuclease_RecJ"/>
</dbReference>
<dbReference type="InterPro" id="IPR001667">
    <property type="entry name" value="DDH_dom"/>
</dbReference>
<proteinExistence type="inferred from homology"/>
<dbReference type="GO" id="GO:0008409">
    <property type="term" value="F:5'-3' exonuclease activity"/>
    <property type="evidence" value="ECO:0007669"/>
    <property type="project" value="InterPro"/>
</dbReference>
<dbReference type="PANTHER" id="PTHR30255">
    <property type="entry name" value="SINGLE-STRANDED-DNA-SPECIFIC EXONUCLEASE RECJ"/>
    <property type="match status" value="1"/>
</dbReference>
<evidence type="ECO:0000313" key="9">
    <source>
        <dbReference type="EMBL" id="AMN30927.1"/>
    </source>
</evidence>
<keyword evidence="5 9" id="KW-0269">Exonuclease</keyword>
<evidence type="ECO:0000256" key="4">
    <source>
        <dbReference type="ARBA" id="ARBA00022801"/>
    </source>
</evidence>
<keyword evidence="4 9" id="KW-0378">Hydrolase</keyword>
<dbReference type="InterPro" id="IPR004610">
    <property type="entry name" value="RecJ"/>
</dbReference>
<evidence type="ECO:0000256" key="1">
    <source>
        <dbReference type="ARBA" id="ARBA00005915"/>
    </source>
</evidence>
<dbReference type="InterPro" id="IPR003156">
    <property type="entry name" value="DHHA1_dom"/>
</dbReference>
<dbReference type="GO" id="GO:0003676">
    <property type="term" value="F:nucleic acid binding"/>
    <property type="evidence" value="ECO:0007669"/>
    <property type="project" value="InterPro"/>
</dbReference>
<name>A0A140GQW8_CLOPF</name>
<evidence type="ECO:0000256" key="3">
    <source>
        <dbReference type="ARBA" id="ARBA00022722"/>
    </source>
</evidence>
<feature type="domain" description="DHHA1" evidence="7">
    <location>
        <begin position="349"/>
        <end position="441"/>
    </location>
</feature>